<feature type="signal peptide" evidence="3">
    <location>
        <begin position="1"/>
        <end position="22"/>
    </location>
</feature>
<dbReference type="SMART" id="SM00849">
    <property type="entry name" value="Lactamase_B"/>
    <property type="match status" value="1"/>
</dbReference>
<keyword evidence="3" id="KW-0732">Signal</keyword>
<organism evidence="5 6">
    <name type="scientific">Dyella koreensis</name>
    <dbReference type="NCBI Taxonomy" id="311235"/>
    <lineage>
        <taxon>Bacteria</taxon>
        <taxon>Pseudomonadati</taxon>
        <taxon>Pseudomonadota</taxon>
        <taxon>Gammaproteobacteria</taxon>
        <taxon>Lysobacterales</taxon>
        <taxon>Rhodanobacteraceae</taxon>
        <taxon>Dyella</taxon>
    </lineage>
</organism>
<dbReference type="Proteomes" id="UP001620408">
    <property type="component" value="Unassembled WGS sequence"/>
</dbReference>
<feature type="chain" id="PRO_5046795506" evidence="3">
    <location>
        <begin position="23"/>
        <end position="331"/>
    </location>
</feature>
<dbReference type="InterPro" id="IPR036866">
    <property type="entry name" value="RibonucZ/Hydroxyglut_hydro"/>
</dbReference>
<evidence type="ECO:0000259" key="4">
    <source>
        <dbReference type="SMART" id="SM00849"/>
    </source>
</evidence>
<accession>A0ABW8K052</accession>
<dbReference type="InterPro" id="IPR050855">
    <property type="entry name" value="NDM-1-like"/>
</dbReference>
<dbReference type="EMBL" id="JADIKD010000006">
    <property type="protein sequence ID" value="MFK2916285.1"/>
    <property type="molecule type" value="Genomic_DNA"/>
</dbReference>
<evidence type="ECO:0000256" key="3">
    <source>
        <dbReference type="SAM" id="SignalP"/>
    </source>
</evidence>
<evidence type="ECO:0000313" key="5">
    <source>
        <dbReference type="EMBL" id="MFK2916285.1"/>
    </source>
</evidence>
<keyword evidence="2" id="KW-0472">Membrane</keyword>
<comment type="caution">
    <text evidence="5">The sequence shown here is derived from an EMBL/GenBank/DDBJ whole genome shotgun (WGS) entry which is preliminary data.</text>
</comment>
<gene>
    <name evidence="5" type="ORF">ISS97_03335</name>
</gene>
<feature type="transmembrane region" description="Helical" evidence="2">
    <location>
        <begin position="296"/>
        <end position="315"/>
    </location>
</feature>
<dbReference type="Pfam" id="PF00753">
    <property type="entry name" value="Lactamase_B"/>
    <property type="match status" value="1"/>
</dbReference>
<reference evidence="5 6" key="1">
    <citation type="submission" date="2020-10" db="EMBL/GenBank/DDBJ databases">
        <title>Phylogeny of dyella-like bacteria.</title>
        <authorList>
            <person name="Fu J."/>
        </authorList>
    </citation>
    <scope>NUCLEOTIDE SEQUENCE [LARGE SCALE GENOMIC DNA]</scope>
    <source>
        <strain evidence="5 6">BB4</strain>
    </source>
</reference>
<keyword evidence="2" id="KW-1133">Transmembrane helix</keyword>
<dbReference type="PANTHER" id="PTHR42951:SF4">
    <property type="entry name" value="ACYL-COENZYME A THIOESTERASE MBLAC2"/>
    <property type="match status" value="1"/>
</dbReference>
<proteinExistence type="inferred from homology"/>
<dbReference type="InterPro" id="IPR001279">
    <property type="entry name" value="Metallo-B-lactamas"/>
</dbReference>
<keyword evidence="2" id="KW-0812">Transmembrane</keyword>
<dbReference type="SUPFAM" id="SSF56281">
    <property type="entry name" value="Metallo-hydrolase/oxidoreductase"/>
    <property type="match status" value="1"/>
</dbReference>
<dbReference type="PANTHER" id="PTHR42951">
    <property type="entry name" value="METALLO-BETA-LACTAMASE DOMAIN-CONTAINING"/>
    <property type="match status" value="1"/>
</dbReference>
<comment type="similarity">
    <text evidence="1">Belongs to the metallo-beta-lactamase superfamily. Class-B beta-lactamase family.</text>
</comment>
<evidence type="ECO:0000256" key="1">
    <source>
        <dbReference type="ARBA" id="ARBA00005250"/>
    </source>
</evidence>
<sequence>MKPLLCAWLAISTLCFMLPARAQLAPGSMDVQWSTANAHCEAKAPPPIQVHRYNATTFVLRESLCETVEAPFMYLLVGTDKALLIDTGDVAEPNRVPLGSTVMSLLPQTNGSTLPLIVVHTHGHLDHRTGDSQFAQRPNTQVVGTDLDHVKSFFGFTDWPNGVAQLDLGGRVIDVLPTPGHYASHVLYYDRMTGLVFSGDFLLPGRLLIEDRTADLASARRVADFFKDRPVSYVLGGHIELDKNGALSGLGTSYHPDERALPMSKQDLLDLPDTVADFNGFYSTHGMFVMMNQNRVLLTLLAAAVAIVGGVIYGLRRFLRRRKARRMAAMA</sequence>
<feature type="domain" description="Metallo-beta-lactamase" evidence="4">
    <location>
        <begin position="70"/>
        <end position="238"/>
    </location>
</feature>
<dbReference type="RefSeq" id="WP_379984936.1">
    <property type="nucleotide sequence ID" value="NZ_JADIKD010000006.1"/>
</dbReference>
<evidence type="ECO:0000256" key="2">
    <source>
        <dbReference type="SAM" id="Phobius"/>
    </source>
</evidence>
<protein>
    <submittedName>
        <fullName evidence="5">MBL fold metallo-hydrolase</fullName>
    </submittedName>
</protein>
<evidence type="ECO:0000313" key="6">
    <source>
        <dbReference type="Proteomes" id="UP001620408"/>
    </source>
</evidence>
<dbReference type="Gene3D" id="3.60.15.10">
    <property type="entry name" value="Ribonuclease Z/Hydroxyacylglutathione hydrolase-like"/>
    <property type="match status" value="1"/>
</dbReference>
<keyword evidence="6" id="KW-1185">Reference proteome</keyword>
<name>A0ABW8K052_9GAMM</name>